<dbReference type="InterPro" id="IPR001214">
    <property type="entry name" value="SET_dom"/>
</dbReference>
<dbReference type="PROSITE" id="PS50868">
    <property type="entry name" value="POST_SET"/>
    <property type="match status" value="1"/>
</dbReference>
<dbReference type="PANTHER" id="PTHR45660">
    <property type="entry name" value="HISTONE-LYSINE N-METHYLTRANSFERASE SETMAR"/>
    <property type="match status" value="1"/>
</dbReference>
<reference evidence="14" key="1">
    <citation type="submission" date="2018-04" db="EMBL/GenBank/DDBJ databases">
        <title>WGS assembly of Panicum hallii.</title>
        <authorList>
            <person name="Lovell J."/>
            <person name="Jenkins J."/>
            <person name="Lowry D."/>
            <person name="Mamidi S."/>
            <person name="Sreedasyam A."/>
            <person name="Weng X."/>
            <person name="Barry K."/>
            <person name="Bonette J."/>
            <person name="Campitelli B."/>
            <person name="Daum C."/>
            <person name="Gordon S."/>
            <person name="Gould B."/>
            <person name="Lipzen A."/>
            <person name="Macqueen A."/>
            <person name="Palacio-Mejia J."/>
            <person name="Plott C."/>
            <person name="Shakirov E."/>
            <person name="Shu S."/>
            <person name="Yoshinaga Y."/>
            <person name="Zane M."/>
            <person name="Rokhsar D."/>
            <person name="Grimwood J."/>
            <person name="Schmutz J."/>
            <person name="Juenger T."/>
        </authorList>
    </citation>
    <scope>NUCLEOTIDE SEQUENCE [LARGE SCALE GENOMIC DNA]</scope>
    <source>
        <strain evidence="14">FIL2</strain>
    </source>
</reference>
<evidence type="ECO:0000256" key="9">
    <source>
        <dbReference type="SAM" id="MobiDB-lite"/>
    </source>
</evidence>
<feature type="domain" description="Pre-SET" evidence="11">
    <location>
        <begin position="1191"/>
        <end position="1251"/>
    </location>
</feature>
<feature type="domain" description="YDG" evidence="13">
    <location>
        <begin position="971"/>
        <end position="1121"/>
    </location>
</feature>
<evidence type="ECO:0000256" key="6">
    <source>
        <dbReference type="ARBA" id="ARBA00022853"/>
    </source>
</evidence>
<dbReference type="Gramene" id="PVH35728">
    <property type="protein sequence ID" value="PVH35728"/>
    <property type="gene ID" value="PAHAL_7G256900"/>
</dbReference>
<evidence type="ECO:0008006" key="15">
    <source>
        <dbReference type="Google" id="ProtNLM"/>
    </source>
</evidence>
<dbReference type="GO" id="GO:0005694">
    <property type="term" value="C:chromosome"/>
    <property type="evidence" value="ECO:0007669"/>
    <property type="project" value="UniProtKB-SubCell"/>
</dbReference>
<dbReference type="InterPro" id="IPR046341">
    <property type="entry name" value="SET_dom_sf"/>
</dbReference>
<evidence type="ECO:0000256" key="8">
    <source>
        <dbReference type="PROSITE-ProRule" id="PRU00358"/>
    </source>
</evidence>
<dbReference type="InterPro" id="IPR015947">
    <property type="entry name" value="PUA-like_sf"/>
</dbReference>
<dbReference type="PROSITE" id="PS51015">
    <property type="entry name" value="YDG"/>
    <property type="match status" value="1"/>
</dbReference>
<dbReference type="GO" id="GO:0042054">
    <property type="term" value="F:histone methyltransferase activity"/>
    <property type="evidence" value="ECO:0007669"/>
    <property type="project" value="InterPro"/>
</dbReference>
<evidence type="ECO:0000256" key="7">
    <source>
        <dbReference type="ARBA" id="ARBA00023242"/>
    </source>
</evidence>
<name>A0A2T8IDK2_9POAL</name>
<feature type="compositionally biased region" description="Basic residues" evidence="9">
    <location>
        <begin position="123"/>
        <end position="138"/>
    </location>
</feature>
<feature type="region of interest" description="Disordered" evidence="9">
    <location>
        <begin position="58"/>
        <end position="138"/>
    </location>
</feature>
<feature type="compositionally biased region" description="Gly residues" evidence="9">
    <location>
        <begin position="202"/>
        <end position="212"/>
    </location>
</feature>
<feature type="compositionally biased region" description="Polar residues" evidence="9">
    <location>
        <begin position="228"/>
        <end position="241"/>
    </location>
</feature>
<dbReference type="Pfam" id="PF00856">
    <property type="entry name" value="SET"/>
    <property type="match status" value="1"/>
</dbReference>
<dbReference type="InterPro" id="IPR003616">
    <property type="entry name" value="Post-SET_dom"/>
</dbReference>
<dbReference type="EMBL" id="CM008052">
    <property type="protein sequence ID" value="PVH35726.1"/>
    <property type="molecule type" value="Genomic_DNA"/>
</dbReference>
<sequence length="1425" mass="152745">MNSVIEKGRQAGMRVEMENLVHQGSFREKGVSTCFLLLVLLINKCRKIPARLTADRFQQGSKQHLHCTGNGSVRGPSRERARMRGTHPSRQAPAPLATFPALSITPFRSPLPPPVPRQAPGRQPRRHGRRPAPPRESRRKALQVLGHGTTMVGVGVESPAPHAARMLRPGRVSAKRSWPPGCGRPPPAPPPAPAPAAAAGDGENGVDGGAGVLSGRAGEAIAPAAVSPPSQNGSLLRQQGSGNKGEEAVGPAAVSPVAQNGALPRQQGMDKMEEAVGPAVASTVTQKDDMPPQPGSNKVEEAAAPAAVSPAVQNGDLPQQQGSDKVQEAAALAAAQNGAPHQQVRNKVEELVVPAAASPAACNGSRSHAMPQLGPQRAGEDGDKGENKEAQLLSDAGVLSLDGQEGNRVFEVAAPPVKVLESCGIVGAASSAQNGGDGAVCLAVKEQGDGGSAKVGREEVAADGDAMEMGNRTGGGDLERKENGVAGSRAKRWLTSAVNPPPKNRAVSAVRKFPPGCGRTAVTTKGSGVLEVSPVQTFPSGCRRSAVTITDSGDQEGLLLEATPVTSSDTMVSIPVLGGAAASTLAQEASNEKLEGKRMVDEGHNWAHNRVQVLDDFVGTEQDGDLQLNVVAKATLGNSSNEKMKGTHSPHEGKHVARVVVDDKMKNKLEGSFNRSTLRTPLSDPIDAKTKGKSLESDETTVALLCDAKACVAEKMQSKTLSTKKEVTCSNVKVKQNKVARKLKGDGIGKGNLHRSDRESKFGKHVGTNQIEENNGLNLVPDQLIVQALMAPDRCPWSRGRKSVARASKSLPRMNKLKGQYSTPRKLLTGKVASSEPINDETMEDNDNSNLEDDDNSKALVMYGEKREICVTVPPSVPDDSKALVVYGEKREICVTVPPSVPFGSHHRQLGDHDVDARSKVRKLLQLFQAICRKLMQVEEQGIRSVGRIDLEAMYALKKDPIYKKLGAIVGNVPGVEVGDEFHFRVELSIVGLHRPNQAGIDTSKVNGVLVAISIVASGGYPDELSSSDELIYTGSGGKAGGNKDADDQKLERGNLALKNCIETKTPVRVIHGFKGQTKSKLGPSRGKQTSTFIYDGLYEVVECWKEGPKGEMVFKYKLRRIAGQPELALHTVKATRKSKVREGLCLPDISQGSERIPICVINTIDDMRPAPFKYITKVIYPTWYEKELPAGCDCTNGCSDSIRCACVVKNGGEIPFNFNGAIVEARPLIYECGPSCRCPPSCHNRVSQHGIKIPLEIFKTGKTGWGVRSLSSISSGSFICEYTGELLEDGEAEKRQNDEYLFDIGSNYHDEELWEGLKSVVGVQSSTLSSKTMEGFTIDAAEWGNVGRFINHSCSPNLYAQNVLWDHDDMRMPHVMFFAVENIPPLQELTYHYNYKVGEVHDKNGNEKVKNCYCGASDCFGRLY</sequence>
<protein>
    <recommendedName>
        <fullName evidence="15">Histone-lysine N-methyltransferase</fullName>
    </recommendedName>
</protein>
<dbReference type="SMART" id="SM00466">
    <property type="entry name" value="SRA"/>
    <property type="match status" value="1"/>
</dbReference>
<keyword evidence="3" id="KW-0489">Methyltransferase</keyword>
<dbReference type="InterPro" id="IPR025794">
    <property type="entry name" value="H3-K9-MeTrfase_plant"/>
</dbReference>
<evidence type="ECO:0000313" key="14">
    <source>
        <dbReference type="EMBL" id="PVH35727.1"/>
    </source>
</evidence>
<accession>A0A2T8IDK2</accession>
<keyword evidence="2" id="KW-0158">Chromosome</keyword>
<evidence type="ECO:0000256" key="2">
    <source>
        <dbReference type="ARBA" id="ARBA00022454"/>
    </source>
</evidence>
<dbReference type="PROSITE" id="PS50280">
    <property type="entry name" value="SET"/>
    <property type="match status" value="1"/>
</dbReference>
<dbReference type="PROSITE" id="PS50867">
    <property type="entry name" value="PRE_SET"/>
    <property type="match status" value="1"/>
</dbReference>
<dbReference type="InterPro" id="IPR007728">
    <property type="entry name" value="Pre-SET_dom"/>
</dbReference>
<feature type="domain" description="SET" evidence="10">
    <location>
        <begin position="1254"/>
        <end position="1395"/>
    </location>
</feature>
<feature type="region of interest" description="Disordered" evidence="9">
    <location>
        <begin position="830"/>
        <end position="854"/>
    </location>
</feature>
<dbReference type="Gene3D" id="2.170.270.10">
    <property type="entry name" value="SET domain"/>
    <property type="match status" value="1"/>
</dbReference>
<feature type="compositionally biased region" description="Basic and acidic residues" evidence="9">
    <location>
        <begin position="378"/>
        <end position="389"/>
    </location>
</feature>
<dbReference type="GO" id="GO:0003690">
    <property type="term" value="F:double-stranded DNA binding"/>
    <property type="evidence" value="ECO:0007669"/>
    <property type="project" value="TreeGrafter"/>
</dbReference>
<dbReference type="InterPro" id="IPR003105">
    <property type="entry name" value="SRA_YDG"/>
</dbReference>
<dbReference type="Gramene" id="PVH35727">
    <property type="protein sequence ID" value="PVH35727"/>
    <property type="gene ID" value="PAHAL_7G256900"/>
</dbReference>
<keyword evidence="7 8" id="KW-0539">Nucleus</keyword>
<dbReference type="GO" id="GO:0032259">
    <property type="term" value="P:methylation"/>
    <property type="evidence" value="ECO:0007669"/>
    <property type="project" value="UniProtKB-KW"/>
</dbReference>
<gene>
    <name evidence="14" type="ORF">PAHAL_7G256900</name>
</gene>
<dbReference type="Gene3D" id="2.30.280.10">
    <property type="entry name" value="SRA-YDG"/>
    <property type="match status" value="1"/>
</dbReference>
<proteinExistence type="predicted"/>
<feature type="region of interest" description="Disordered" evidence="9">
    <location>
        <begin position="356"/>
        <end position="398"/>
    </location>
</feature>
<dbReference type="SUPFAM" id="SSF82199">
    <property type="entry name" value="SET domain"/>
    <property type="match status" value="1"/>
</dbReference>
<dbReference type="EMBL" id="CM008052">
    <property type="protein sequence ID" value="PVH35728.1"/>
    <property type="molecule type" value="Genomic_DNA"/>
</dbReference>
<keyword evidence="5" id="KW-0949">S-adenosyl-L-methionine</keyword>
<evidence type="ECO:0000259" key="11">
    <source>
        <dbReference type="PROSITE" id="PS50867"/>
    </source>
</evidence>
<organism evidence="14">
    <name type="scientific">Panicum hallii</name>
    <dbReference type="NCBI Taxonomy" id="206008"/>
    <lineage>
        <taxon>Eukaryota</taxon>
        <taxon>Viridiplantae</taxon>
        <taxon>Streptophyta</taxon>
        <taxon>Embryophyta</taxon>
        <taxon>Tracheophyta</taxon>
        <taxon>Spermatophyta</taxon>
        <taxon>Magnoliopsida</taxon>
        <taxon>Liliopsida</taxon>
        <taxon>Poales</taxon>
        <taxon>Poaceae</taxon>
        <taxon>PACMAD clade</taxon>
        <taxon>Panicoideae</taxon>
        <taxon>Panicodae</taxon>
        <taxon>Paniceae</taxon>
        <taxon>Panicinae</taxon>
        <taxon>Panicum</taxon>
        <taxon>Panicum sect. Panicum</taxon>
    </lineage>
</organism>
<evidence type="ECO:0000256" key="3">
    <source>
        <dbReference type="ARBA" id="ARBA00022603"/>
    </source>
</evidence>
<dbReference type="PROSITE" id="PS51575">
    <property type="entry name" value="SAM_MT43_SUVAR39_2"/>
    <property type="match status" value="1"/>
</dbReference>
<dbReference type="PANTHER" id="PTHR45660:SF46">
    <property type="entry name" value="HISTONE-LYSINE N-METHYLTRANSFERASE, H3 LYSINE-9 SPECIFIC SUVH6"/>
    <property type="match status" value="1"/>
</dbReference>
<dbReference type="Proteomes" id="UP000243499">
    <property type="component" value="Chromosome 7"/>
</dbReference>
<comment type="subcellular location">
    <subcellularLocation>
        <location evidence="1">Chromosome</location>
    </subcellularLocation>
    <subcellularLocation>
        <location evidence="8">Nucleus</location>
    </subcellularLocation>
</comment>
<dbReference type="GO" id="GO:0008270">
    <property type="term" value="F:zinc ion binding"/>
    <property type="evidence" value="ECO:0007669"/>
    <property type="project" value="InterPro"/>
</dbReference>
<dbReference type="InterPro" id="IPR036987">
    <property type="entry name" value="SRA-YDG_sf"/>
</dbReference>
<feature type="domain" description="Post-SET" evidence="12">
    <location>
        <begin position="1409"/>
        <end position="1425"/>
    </location>
</feature>
<keyword evidence="4" id="KW-0808">Transferase</keyword>
<feature type="compositionally biased region" description="Pro residues" evidence="9">
    <location>
        <begin position="182"/>
        <end position="194"/>
    </location>
</feature>
<dbReference type="GO" id="GO:0005634">
    <property type="term" value="C:nucleus"/>
    <property type="evidence" value="ECO:0007669"/>
    <property type="project" value="UniProtKB-SubCell"/>
</dbReference>
<dbReference type="Gramene" id="PVH35726">
    <property type="protein sequence ID" value="PVH35726"/>
    <property type="gene ID" value="PAHAL_7G256900"/>
</dbReference>
<dbReference type="InterPro" id="IPR051357">
    <property type="entry name" value="H3K9_HMTase_SUVAR3-9"/>
</dbReference>
<feature type="compositionally biased region" description="Acidic residues" evidence="9">
    <location>
        <begin position="838"/>
        <end position="854"/>
    </location>
</feature>
<evidence type="ECO:0000259" key="12">
    <source>
        <dbReference type="PROSITE" id="PS50868"/>
    </source>
</evidence>
<feature type="compositionally biased region" description="Low complexity" evidence="9">
    <location>
        <begin position="302"/>
        <end position="312"/>
    </location>
</feature>
<dbReference type="Pfam" id="PF02182">
    <property type="entry name" value="SAD_SRA"/>
    <property type="match status" value="1"/>
</dbReference>
<feature type="region of interest" description="Disordered" evidence="9">
    <location>
        <begin position="170"/>
        <end position="344"/>
    </location>
</feature>
<dbReference type="SMART" id="SM00317">
    <property type="entry name" value="SET"/>
    <property type="match status" value="1"/>
</dbReference>
<evidence type="ECO:0000256" key="5">
    <source>
        <dbReference type="ARBA" id="ARBA00022691"/>
    </source>
</evidence>
<dbReference type="SMART" id="SM00468">
    <property type="entry name" value="PreSET"/>
    <property type="match status" value="1"/>
</dbReference>
<evidence type="ECO:0000259" key="13">
    <source>
        <dbReference type="PROSITE" id="PS51015"/>
    </source>
</evidence>
<dbReference type="SUPFAM" id="SSF88697">
    <property type="entry name" value="PUA domain-like"/>
    <property type="match status" value="1"/>
</dbReference>
<evidence type="ECO:0000256" key="1">
    <source>
        <dbReference type="ARBA" id="ARBA00004286"/>
    </source>
</evidence>
<evidence type="ECO:0000256" key="4">
    <source>
        <dbReference type="ARBA" id="ARBA00022679"/>
    </source>
</evidence>
<dbReference type="EMBL" id="CM008052">
    <property type="protein sequence ID" value="PVH35727.1"/>
    <property type="molecule type" value="Genomic_DNA"/>
</dbReference>
<keyword evidence="6" id="KW-0156">Chromatin regulator</keyword>
<evidence type="ECO:0000259" key="10">
    <source>
        <dbReference type="PROSITE" id="PS50280"/>
    </source>
</evidence>
<dbReference type="Pfam" id="PF05033">
    <property type="entry name" value="Pre-SET"/>
    <property type="match status" value="1"/>
</dbReference>